<keyword evidence="3" id="KW-0804">Transcription</keyword>
<comment type="caution">
    <text evidence="6">The sequence shown here is derived from an EMBL/GenBank/DDBJ whole genome shotgun (WGS) entry which is preliminary data.</text>
</comment>
<dbReference type="Pfam" id="PF01614">
    <property type="entry name" value="IclR_C"/>
    <property type="match status" value="1"/>
</dbReference>
<evidence type="ECO:0000256" key="1">
    <source>
        <dbReference type="ARBA" id="ARBA00023015"/>
    </source>
</evidence>
<accession>A0A6B0Y3M2</accession>
<dbReference type="InterPro" id="IPR036388">
    <property type="entry name" value="WH-like_DNA-bd_sf"/>
</dbReference>
<dbReference type="SUPFAM" id="SSF55781">
    <property type="entry name" value="GAF domain-like"/>
    <property type="match status" value="1"/>
</dbReference>
<dbReference type="Pfam" id="PF09339">
    <property type="entry name" value="HTH_IclR"/>
    <property type="match status" value="1"/>
</dbReference>
<dbReference type="Gene3D" id="3.30.450.40">
    <property type="match status" value="1"/>
</dbReference>
<dbReference type="SMART" id="SM00346">
    <property type="entry name" value="HTH_ICLR"/>
    <property type="match status" value="1"/>
</dbReference>
<evidence type="ECO:0000256" key="2">
    <source>
        <dbReference type="ARBA" id="ARBA00023125"/>
    </source>
</evidence>
<organism evidence="6">
    <name type="scientific">Boseongicola sp. SB0664_bin_43</name>
    <dbReference type="NCBI Taxonomy" id="2604844"/>
    <lineage>
        <taxon>Bacteria</taxon>
        <taxon>Pseudomonadati</taxon>
        <taxon>Pseudomonadota</taxon>
        <taxon>Alphaproteobacteria</taxon>
        <taxon>Rhodobacterales</taxon>
        <taxon>Paracoccaceae</taxon>
        <taxon>Boseongicola</taxon>
    </lineage>
</organism>
<dbReference type="InterPro" id="IPR036390">
    <property type="entry name" value="WH_DNA-bd_sf"/>
</dbReference>
<dbReference type="InterPro" id="IPR005471">
    <property type="entry name" value="Tscrpt_reg_IclR_N"/>
</dbReference>
<feature type="domain" description="IclR-ED" evidence="5">
    <location>
        <begin position="72"/>
        <end position="255"/>
    </location>
</feature>
<sequence>MPKNGGPRIPTNLRAMLVLEAMGRQSGPMQAEEIGRLVWLPKQTAHRLCNTLVEEGYLARDSKRGPLRPGRRVREMASGILHISSGHIARHQILKSVADQVGETVNFVTPEDPGMSYKDRVETNWPFRIQLPVGSHVPFHCTASGKAFLATLPVAERRRVLSGISLDPLTRNTITKCDDLMDELATVARQGYALDNEEFLDAMVAVAVPVHDRSGRYFASLATHGPVQRLSLEKLVSLVPLLHDASERLTAVIFDLDEHPHPDEQGPLASETRKS</sequence>
<dbReference type="Gene3D" id="1.10.10.10">
    <property type="entry name" value="Winged helix-like DNA-binding domain superfamily/Winged helix DNA-binding domain"/>
    <property type="match status" value="1"/>
</dbReference>
<proteinExistence type="predicted"/>
<dbReference type="PROSITE" id="PS51077">
    <property type="entry name" value="HTH_ICLR"/>
    <property type="match status" value="1"/>
</dbReference>
<keyword evidence="1" id="KW-0805">Transcription regulation</keyword>
<dbReference type="EMBL" id="VXRY01000503">
    <property type="protein sequence ID" value="MXY34835.1"/>
    <property type="molecule type" value="Genomic_DNA"/>
</dbReference>
<dbReference type="GO" id="GO:0045892">
    <property type="term" value="P:negative regulation of DNA-templated transcription"/>
    <property type="evidence" value="ECO:0007669"/>
    <property type="project" value="TreeGrafter"/>
</dbReference>
<reference evidence="6" key="1">
    <citation type="submission" date="2019-09" db="EMBL/GenBank/DDBJ databases">
        <title>Characterisation of the sponge microbiome using genome-centric metagenomics.</title>
        <authorList>
            <person name="Engelberts J.P."/>
            <person name="Robbins S.J."/>
            <person name="De Goeij J.M."/>
            <person name="Aranda M."/>
            <person name="Bell S.C."/>
            <person name="Webster N.S."/>
        </authorList>
    </citation>
    <scope>NUCLEOTIDE SEQUENCE</scope>
    <source>
        <strain evidence="6">SB0664_bin_43</strain>
    </source>
</reference>
<dbReference type="InterPro" id="IPR029016">
    <property type="entry name" value="GAF-like_dom_sf"/>
</dbReference>
<evidence type="ECO:0000256" key="3">
    <source>
        <dbReference type="ARBA" id="ARBA00023163"/>
    </source>
</evidence>
<dbReference type="SUPFAM" id="SSF46785">
    <property type="entry name" value="Winged helix' DNA-binding domain"/>
    <property type="match status" value="1"/>
</dbReference>
<evidence type="ECO:0000259" key="4">
    <source>
        <dbReference type="PROSITE" id="PS51077"/>
    </source>
</evidence>
<gene>
    <name evidence="6" type="ORF">F4Y60_12275</name>
</gene>
<dbReference type="InterPro" id="IPR014757">
    <property type="entry name" value="Tscrpt_reg_IclR_C"/>
</dbReference>
<dbReference type="GO" id="GO:0003700">
    <property type="term" value="F:DNA-binding transcription factor activity"/>
    <property type="evidence" value="ECO:0007669"/>
    <property type="project" value="TreeGrafter"/>
</dbReference>
<name>A0A6B0Y3M2_9RHOB</name>
<dbReference type="GO" id="GO:0003677">
    <property type="term" value="F:DNA binding"/>
    <property type="evidence" value="ECO:0007669"/>
    <property type="project" value="UniProtKB-KW"/>
</dbReference>
<dbReference type="PANTHER" id="PTHR30136:SF35">
    <property type="entry name" value="HTH-TYPE TRANSCRIPTIONAL REGULATOR RV1719"/>
    <property type="match status" value="1"/>
</dbReference>
<evidence type="ECO:0000259" key="5">
    <source>
        <dbReference type="PROSITE" id="PS51078"/>
    </source>
</evidence>
<protein>
    <submittedName>
        <fullName evidence="6">IclR family transcriptional regulator</fullName>
    </submittedName>
</protein>
<evidence type="ECO:0000313" key="6">
    <source>
        <dbReference type="EMBL" id="MXY34835.1"/>
    </source>
</evidence>
<dbReference type="AlphaFoldDB" id="A0A6B0Y3M2"/>
<feature type="domain" description="HTH iclR-type" evidence="4">
    <location>
        <begin position="9"/>
        <end position="71"/>
    </location>
</feature>
<dbReference type="PROSITE" id="PS51078">
    <property type="entry name" value="ICLR_ED"/>
    <property type="match status" value="1"/>
</dbReference>
<keyword evidence="2" id="KW-0238">DNA-binding</keyword>
<dbReference type="InterPro" id="IPR050707">
    <property type="entry name" value="HTH_MetabolicPath_Reg"/>
</dbReference>
<dbReference type="PANTHER" id="PTHR30136">
    <property type="entry name" value="HELIX-TURN-HELIX TRANSCRIPTIONAL REGULATOR, ICLR FAMILY"/>
    <property type="match status" value="1"/>
</dbReference>